<keyword evidence="6 10" id="KW-0547">Nucleotide-binding</keyword>
<evidence type="ECO:0000259" key="12">
    <source>
        <dbReference type="PROSITE" id="PS50234"/>
    </source>
</evidence>
<dbReference type="PROSITE" id="PS00675">
    <property type="entry name" value="SIGMA54_INTERACT_1"/>
    <property type="match status" value="1"/>
</dbReference>
<dbReference type="InterPro" id="IPR048617">
    <property type="entry name" value="MDN1_AAA_lid_4"/>
</dbReference>
<feature type="compositionally biased region" description="Basic and acidic residues" evidence="11">
    <location>
        <begin position="4265"/>
        <end position="4276"/>
    </location>
</feature>
<dbReference type="OMA" id="ILEQWHR"/>
<evidence type="ECO:0000256" key="7">
    <source>
        <dbReference type="ARBA" id="ARBA00022840"/>
    </source>
</evidence>
<dbReference type="PANTHER" id="PTHR48103">
    <property type="entry name" value="MIDASIN-RELATED"/>
    <property type="match status" value="1"/>
</dbReference>
<dbReference type="OrthoDB" id="5186at2759"/>
<dbReference type="InterPro" id="IPR041190">
    <property type="entry name" value="Midasin_AAA_lid_5"/>
</dbReference>
<feature type="compositionally biased region" description="Polar residues" evidence="11">
    <location>
        <begin position="4448"/>
        <end position="4467"/>
    </location>
</feature>
<dbReference type="Pfam" id="PF17867">
    <property type="entry name" value="AAA_lid_7"/>
    <property type="match status" value="3"/>
</dbReference>
<protein>
    <recommendedName>
        <fullName evidence="4 10">Midasin</fullName>
    </recommendedName>
</protein>
<sequence>MDCSWSDAALLQDQNVLSLLPPYLLDAIRHGSTPIYLDAISAAALDPRLTTTIFTYYEDLFADSCARWVLSTRLPEQFKSVLSAFARILPFAPHLSVYAEELLRRREGNIFAVFSANSQVDLNALQDADLQDLLLTTFRLLVHDNEIFGKRILPSKLQLLLRHTSRQVRYLAIRVLSLYLHAADAATHSMIQKYLGEDAVEGEWEGRQIDYGFLSLWEEKRMEDLGKQLETIRAARRSELTDGPTARLLTQQDLSPLVANFYGVLVPRLQGPPTQSSALVETPTTVDNVRSIARALLMPDPVLMLGVAGSGKTSLIADAARELNVGSSMVTLHLNEQTDAKLLIGMYTTASTPGSFTWRPGVLTTAVREGRWVFIEDLDRAPVEVISVILPLIESGELLIPNRGERVQAGRGFKLVASIRTNYNPRGEEIMPGTNMLSNRLWRRVNVKMPKDEELQKIIANAFPLLHAFVPSIMNVYSRVEALHKHPPPTITSKVALGRPVGPRDLLKWCRRIHSVLEAAGSLTGTEALPENVTDDIFMEAADCFAGHLQAGDAKIALASCIAEEMHVPPQRVQYFLEAHMPRYTNADKSFLVGRAKLSKRKGPSGATKQAKRGANRPFAVNRHTLRLLEKVGVAVGMAEPVLLVGETGTGKTTVVQQLADSLGYKLTAVNLSQQSESGDLLGGFKPVNVRSLAIPLKEEFDELFALTFSLKKNQRYLDMLGKCVAKGQWPRASTLWHEALKMVEGVFGTLEDTASSPADEDGEQPKKKRKIDSPEYQSLKPRWRRFAADVRSFDMQLSGGSESFAFTFIEGNIVKAARNGEWVLLDEINLASPDTLESIADLLYSGAGDGPSLLLSETGDVERVRAHPDFRIFGAMNPATDIGKKDLPVGLRSRFTEIYVDSPDTDVDSLLSVVSAYLGSRTHSDERVASDVCQLYLAAKKLANENKLVDGANQRPHFSLRTLTRTLSYSMEIAPTYGLRRALYEGFSMSFLTLLDKESERLLIPLIDKHLLGNSRNVRAVLNQTPRMPEDGKPYVQFGHYWMPRGDYPIEEQPHYIITPFVERNMLNLVRATSTRRFPVLVQGPTSSGKTSMIEYLAKITGNKFVRINNHEHTDLQEYLGTYVSDSSGALHFQEGVLVTALREGHWIVLDELNLAPTDVLEALNRLLDDNRELLIPETQEVVRPHGNFMLFATQNPPGLYGGRKVLSRAFRNRFLELHFDDIPEDELETILRERTQIAPSFCTRIVSVYKELALLRQSSRLFEQKNSFATLRDLFRWALRDADDRDQLAINGFMLLAERVRKAEERDAVKHVIEKVMRVKINEEALYGEKAFSDESFSAEKFASHGVVWTRAMRRLYVLVQRALASNEPVLLVGETGCGKTTVCQLLAEAAGKKLHIVNAHQNTETGDLIGAQRPVRNRAVIELQLERDLIEVFTHHCQRGPPPLDELDEMIREYSTLDPAALEKIPSSLRVRIETNRVKAKALFEWADGSLVTSMKTGQYFLLDEISLADDSVLERLNSVLEPSRTLLLAEKGSNDAFVVGVDGYQFLATMNPGGDYGKRELSPALRNRFTEIWVPPMTEIDDVLQIVGAKLTPSAVSLAEPIVKFAEWFGATYNTSVASSISIRDVLALVNFVNQSNSPDLKFSMLHGTSMVYIDTLGANPAAMLAIPQNRIPEERRRCIDQLSKLLESDVTSVYMEDVQISANEKALHIGPFALPREQGSSDDLSFNLHAPTTKLNAMRILRALQLKKPVLLEGNPGVGKTTLVAALARVLGKRLTRINLSDQTDLMDLFGSDVPVEGAQAGHFAWRDGPFLKAMQEGRWVLLDEMNLASQSVLEGLNACLDHRGEVYISELDRTFKRHPNFTLFAAQNPHHQGGGRKGLPASFVNRFTVVYPEEEIRKLIQFVSTLENQVSEVSTFGVHGGPWEFNLRDTLRWLGLLTCNTGILRSRHPVEFVPMLFRQRFRTEKDQAHVVHLCMDIFGSSFQQPVLHTSLDLTHIQVGLGVLPRDNVLQPTQVLASNLPKSQLQVIESLMICIQQGWPSILVGPSGSGKTSLLRQVSALAGVPLVEFALNAEIDTMDLVGGYEQVDPQRNATKFFLQLERFARAWLVSEHAAGGPSTEGIHLLENMLASLGPTPNLLAIHQSLAILQRLRQSDDIANLIDISKALLDEAQVVDKARFEWVDGVLVEAVEQGKWLVLDNANLCSASVLDRLNSLLEPNGVLIINEHRTADGSAKAIKPHPNFRLFLTMDPRYGELSRAMRNRSIEIYLYPFENMEAIPDAQSKHFTLDSAMSRFRALRQIPQIQPPTNLANEIFGIGLDHLSLADTKLLSRWLGQAVEGLLEYAREDVVTSLVHRKRIAFSNPQGSGFNALANFYTDMAQGTGMDPAFKDVQPLHPLINESLLPVYAITSQDPYPLAAIYELSMELLAMDQELNLVVKASQSQKPSQMTRLERSIASTRIANFTKDSTYPLFSFLVTLRQTLLDWANEVLQNLQAVPPSMLGFVRGVTSYWWSIFHLGQSKSFDDAVFQVHLEIGRTIVSALQAIDGPSERLLQGVSSSLDSFKMAWQLTTGLSMERLWNALKPATPPTMDRLQMLLHIEQLADRFDALLWKIKAPLTDLSTARALIHAAQDAIVLQGADGDTLFKELTEAVGSLEQEVNEDQGVVRPFFQEEFEGICQYHDLLWRKQSAVALDPVAELLSGRASKSRYQRKQQGEVSEIFARLSIYANSREKSSFIALRGVLPSVVLRKTVAHGDATLKQINLLETELKSLGQSIARSTTAMALDQLRLLNAALCSLLKATLQAHQSFFEQDSLETFFAYLDTIAEPWQYAESENQCSHIPALPFKQTVGSEDNARKIISDYLFPCVAHLSKALLETAGRFYETSAAWTYFSIGCLLLYLPDRPFDPALKPFVERQRHNDRRLNLEKELFALKWFQQMATGQDTNVRCRIIESELQTMGEEPAVPNIARPEKSELSRLQGDFLNLLNSVVRRQPETNLLSAVAEKAPEAVAEAKLMRQNITQISRRLSESFRAYADITAPAIGILQCLDIGLSLAISQGVESSDASKVIEYFAQTVPFMGGRHWNLGLSSDLSLAAGSFDQRMHRLKTMCAVERVERGNQDPASSARRNFFLEAFQRYYSEWKEKLAADQEKTAATSGLYRYRGGSGDEDEMDEQEFQETFPTYEDSEEDQEPATESSTVRDPKSLAIRLAELHGSVLSGSTSAFEELKSLFEASASEIGKLDLDSDAFLPTTAVEDQLSASLASVAKVLDGLQPTTATPRLYNFYVDPNIPETRNLLALVHRIQYRFAAIRETWPEHATLSDVLNVCEEILAFRYIEPVAKLMTKVEKLHGHVHEWQTVASREYSAAALYDELTSLLVSWRRLELATWARLFDIENEKCESDARAWWFVAYEAVVAAPLALAEKGEQLGEHSRELLRTLEGFFSSTSLGQYAQRLRLLEQLKTHLSLIAQEVPQIKIIITALENFLSFYSRYERSVKEAIEKGRQTLEKDMKEVVLLASWKDTNIVALRESAKRSHHKLFKLVRKYRTLLSGPIDSILSQDIPDETDDASQKIITFAEPTIPGVDHEALQMCQKSVPNWINRPTRFTNATTTINVMAKTAAAPEAALDGSGLLEEFTTNIISSMAELQKQTPSTLTKDNKEEVKHLKSRKRKLFSDTLKEMRQMGYKSNLNAATLEKQASVSTIFATTISLPTGLDLPAAVSAEGYLYRLLDFMPRVRESSREHSGDLTGAEVARSVGFLEGMLNASINQRGVLSESMAHLNALKSAVSQIANLWSPKDYELCQIASASSQGVRKAVRWLSPILEMGLAIIRTHARLGQLHFEEVEGGMVNWKAKMNSLASEWEALPAMPKGVSTTAHARLSVQSRESLATLKEQVLQWTEKYPLIGFALKQVLLWTTPYENVDGAGTDAMTDGTEEYGIDNLDQGLTNSLDSILVAIQRIQEVNSSLPSSTDDAGWMSRVDGSQASALRSLQPRNICSLLEGVMGKLGHSDILVGGRASVAASLFSMALPIIRKYEAIYSQAVAQYALLHRSTCKTAYVLAKSFTTISKQGFCEPSEKSAGDQGQGDKLESGTGLGEGEGAEDISKDIQDDEDLSELAQQPDAKDDNKEDIEDEKDAVDMQHDELEGEMGDASDKGEDDEEGGSDKEEEENDMDEEAGDVDDLDPTAVDEKMWDGGGDDAEKDQEGDQSKGEKKDDEQVAGQENDKQQAQEGDDANEQEENEEDDEADEGGAQESEEVKGEEPEKADPQTQEGETLDLPEDMQMDGDKGEEKEDDIDDDMMDDLPELEPEKEDEMQAEGEQEDAEGEGEGEEQDQGPEDENLDAPDLDAEQGENEEGEKTEEAGEQQDEEMEDAGQEEEEQEKEGLLQNRSDDAANNAENAAPSEVQGVGEDQNQEKDEANAASSAKQDAGSKGDSDNAEQQEAPSNEGQLGQPSQQPEGGKDAEEEETRDSNESQAFKKLGSALERWHRQQREIRPASEQQEGKDQEQQQSHPNEQDAKDMEFEHLPDEDAQADAQALGGANEDQAHALDESNAVESGGDTLPQDFPTEEEEQAQQPETEDAVMEEADKEPRPEKDEDEEGQSGRAGAFIPEAASRQDRLQREAQSEEEDPDRLQDVDQQMSTIHIDSSAGAEDDEAALLPRSADEARHLWGHYESITRDLSLSLTEQLRLILAPTLATKMRGDFRTGKRLNIKRIIPYIASQYKRDKIWMRRSIPSKRNYQIMLAVDDSKSMGESGSGDLAFETLALVSRAMSMLEVGEISVLGFGDNVRVAHPFDKPFSSEAGAQIFQQFGFHQTKTDVKKLVANAISLFRDAKNKSSGPSGGGDMWQLLLIISDGVCENHDTIRRLVREAQEERIMIVFVVVDALRNTPGSAAAAGGAGSGAGNSIMDMSSAEFEAGPNGEMKLKMKRYLDTFPFGYYLVVTDVRELPGVLAAALRQWFAEVADTA</sequence>
<gene>
    <name evidence="13" type="ORF">L228DRAFT_283757</name>
</gene>
<keyword evidence="5" id="KW-0597">Phosphoprotein</keyword>
<evidence type="ECO:0000256" key="2">
    <source>
        <dbReference type="ARBA" id="ARBA00004642"/>
    </source>
</evidence>
<dbReference type="STRING" id="1328760.A0A165G0W6"/>
<keyword evidence="8 10" id="KW-0143">Chaperone</keyword>
<comment type="similarity">
    <text evidence="3 10">Belongs to the midasin family.</text>
</comment>
<feature type="region of interest" description="Disordered" evidence="11">
    <location>
        <begin position="753"/>
        <end position="775"/>
    </location>
</feature>
<reference evidence="13 14" key="1">
    <citation type="journal article" date="2016" name="Fungal Biol.">
        <title>The genome of Xylona heveae provides a window into fungal endophytism.</title>
        <authorList>
            <person name="Gazis R."/>
            <person name="Kuo A."/>
            <person name="Riley R."/>
            <person name="LaButti K."/>
            <person name="Lipzen A."/>
            <person name="Lin J."/>
            <person name="Amirebrahimi M."/>
            <person name="Hesse C.N."/>
            <person name="Spatafora J.W."/>
            <person name="Henrissat B."/>
            <person name="Hainaut M."/>
            <person name="Grigoriev I.V."/>
            <person name="Hibbett D.S."/>
        </authorList>
    </citation>
    <scope>NUCLEOTIDE SEQUENCE [LARGE SCALE GENOMIC DNA]</scope>
    <source>
        <strain evidence="13 14">TC161</strain>
    </source>
</reference>
<dbReference type="GO" id="GO:0000055">
    <property type="term" value="P:ribosomal large subunit export from nucleus"/>
    <property type="evidence" value="ECO:0007669"/>
    <property type="project" value="TreeGrafter"/>
</dbReference>
<feature type="compositionally biased region" description="Basic and acidic residues" evidence="11">
    <location>
        <begin position="4495"/>
        <end position="4517"/>
    </location>
</feature>
<keyword evidence="14" id="KW-1185">Reference proteome</keyword>
<dbReference type="Gene3D" id="3.40.50.410">
    <property type="entry name" value="von Willebrand factor, type A domain"/>
    <property type="match status" value="1"/>
</dbReference>
<dbReference type="FunFam" id="3.40.50.300:FF:001053">
    <property type="entry name" value="Midasin"/>
    <property type="match status" value="1"/>
</dbReference>
<feature type="compositionally biased region" description="Acidic residues" evidence="11">
    <location>
        <begin position="4154"/>
        <end position="4193"/>
    </location>
</feature>
<dbReference type="Gene3D" id="3.40.50.300">
    <property type="entry name" value="P-loop containing nucleotide triphosphate hydrolases"/>
    <property type="match status" value="6"/>
</dbReference>
<comment type="subcellular location">
    <subcellularLocation>
        <location evidence="1">Nucleus</location>
        <location evidence="1">Nucleolus</location>
    </subcellularLocation>
    <subcellularLocation>
        <location evidence="2">Nucleus</location>
        <location evidence="2">Nucleoplasm</location>
    </subcellularLocation>
</comment>
<dbReference type="InterPro" id="IPR012099">
    <property type="entry name" value="Midasin"/>
</dbReference>
<dbReference type="GO" id="GO:0005654">
    <property type="term" value="C:nucleoplasm"/>
    <property type="evidence" value="ECO:0007669"/>
    <property type="project" value="UniProtKB-SubCell"/>
</dbReference>
<feature type="compositionally biased region" description="Acidic residues" evidence="11">
    <location>
        <begin position="4283"/>
        <end position="4293"/>
    </location>
</feature>
<evidence type="ECO:0000256" key="9">
    <source>
        <dbReference type="ARBA" id="ARBA00023242"/>
    </source>
</evidence>
<feature type="compositionally biased region" description="Basic and acidic residues" evidence="11">
    <location>
        <begin position="4212"/>
        <end position="4237"/>
    </location>
</feature>
<dbReference type="GO" id="GO:0005524">
    <property type="term" value="F:ATP binding"/>
    <property type="evidence" value="ECO:0007669"/>
    <property type="project" value="UniProtKB-KW"/>
</dbReference>
<dbReference type="FunFam" id="3.40.50.300:FF:001368">
    <property type="entry name" value="Midasin"/>
    <property type="match status" value="1"/>
</dbReference>
<dbReference type="InterPro" id="IPR011704">
    <property type="entry name" value="ATPase_dyneun-rel_AAA"/>
</dbReference>
<dbReference type="FunFam" id="3.40.50.300:FF:000712">
    <property type="entry name" value="Midasin"/>
    <property type="match status" value="1"/>
</dbReference>
<feature type="compositionally biased region" description="Basic and acidic residues" evidence="11">
    <location>
        <begin position="4625"/>
        <end position="4635"/>
    </location>
</feature>
<evidence type="ECO:0000256" key="1">
    <source>
        <dbReference type="ARBA" id="ARBA00004604"/>
    </source>
</evidence>
<evidence type="ECO:0000256" key="11">
    <source>
        <dbReference type="SAM" id="MobiDB-lite"/>
    </source>
</evidence>
<dbReference type="GO" id="GO:0000027">
    <property type="term" value="P:ribosomal large subunit assembly"/>
    <property type="evidence" value="ECO:0007669"/>
    <property type="project" value="InterPro"/>
</dbReference>
<dbReference type="InterPro" id="IPR025662">
    <property type="entry name" value="Sigma_54_int_dom_ATP-bd_1"/>
</dbReference>
<dbReference type="Pfam" id="PF17865">
    <property type="entry name" value="AAA_lid_5"/>
    <property type="match status" value="1"/>
</dbReference>
<dbReference type="InterPro" id="IPR002035">
    <property type="entry name" value="VWF_A"/>
</dbReference>
<evidence type="ECO:0000256" key="3">
    <source>
        <dbReference type="ARBA" id="ARBA00007188"/>
    </source>
</evidence>
<dbReference type="FunFam" id="3.40.50.300:FF:000582">
    <property type="entry name" value="Midasin"/>
    <property type="match status" value="1"/>
</dbReference>
<evidence type="ECO:0000256" key="4">
    <source>
        <dbReference type="ARBA" id="ARBA00017143"/>
    </source>
</evidence>
<dbReference type="SUPFAM" id="SSF52540">
    <property type="entry name" value="P-loop containing nucleoside triphosphate hydrolases"/>
    <property type="match status" value="6"/>
</dbReference>
<dbReference type="PIRSF" id="PIRSF010340">
    <property type="entry name" value="Midasin"/>
    <property type="match status" value="1"/>
</dbReference>
<dbReference type="FunCoup" id="A0A165G0W6">
    <property type="interactions" value="828"/>
</dbReference>
<dbReference type="RefSeq" id="XP_018187165.1">
    <property type="nucleotide sequence ID" value="XM_018336143.1"/>
</dbReference>
<keyword evidence="7 10" id="KW-0067">ATP-binding</keyword>
<comment type="function">
    <text evidence="10">Nuclear chaperone required for maturation and nuclear export of pre-60S ribosome subunits.</text>
</comment>
<dbReference type="CDD" id="cd01460">
    <property type="entry name" value="vWA_midasin"/>
    <property type="match status" value="1"/>
</dbReference>
<dbReference type="GO" id="GO:0016887">
    <property type="term" value="F:ATP hydrolysis activity"/>
    <property type="evidence" value="ECO:0007669"/>
    <property type="project" value="InterPro"/>
</dbReference>
<dbReference type="InterPro" id="IPR003593">
    <property type="entry name" value="AAA+_ATPase"/>
</dbReference>
<proteinExistence type="inferred from homology"/>
<dbReference type="InParanoid" id="A0A165G0W6"/>
<dbReference type="GeneID" id="28901280"/>
<evidence type="ECO:0000256" key="6">
    <source>
        <dbReference type="ARBA" id="ARBA00022741"/>
    </source>
</evidence>
<evidence type="ECO:0000313" key="13">
    <source>
        <dbReference type="EMBL" id="KZF21610.1"/>
    </source>
</evidence>
<evidence type="ECO:0000256" key="10">
    <source>
        <dbReference type="PIRNR" id="PIRNR010340"/>
    </source>
</evidence>
<dbReference type="SUPFAM" id="SSF53300">
    <property type="entry name" value="vWA-like"/>
    <property type="match status" value="1"/>
</dbReference>
<feature type="compositionally biased region" description="Acidic residues" evidence="11">
    <location>
        <begin position="4301"/>
        <end position="4391"/>
    </location>
</feature>
<dbReference type="InterPro" id="IPR036465">
    <property type="entry name" value="vWFA_dom_sf"/>
</dbReference>
<dbReference type="EMBL" id="KV407460">
    <property type="protein sequence ID" value="KZF21610.1"/>
    <property type="molecule type" value="Genomic_DNA"/>
</dbReference>
<dbReference type="Proteomes" id="UP000076632">
    <property type="component" value="Unassembled WGS sequence"/>
</dbReference>
<dbReference type="SMART" id="SM00382">
    <property type="entry name" value="AAA"/>
    <property type="match status" value="6"/>
</dbReference>
<dbReference type="Pfam" id="PF21108">
    <property type="entry name" value="MDN1_4th"/>
    <property type="match status" value="1"/>
</dbReference>
<feature type="region of interest" description="Disordered" evidence="11">
    <location>
        <begin position="4081"/>
        <end position="4648"/>
    </location>
</feature>
<dbReference type="CDD" id="cd00009">
    <property type="entry name" value="AAA"/>
    <property type="match status" value="3"/>
</dbReference>
<feature type="region of interest" description="Disordered" evidence="11">
    <location>
        <begin position="3189"/>
        <end position="3209"/>
    </location>
</feature>
<dbReference type="GO" id="GO:0005730">
    <property type="term" value="C:nucleolus"/>
    <property type="evidence" value="ECO:0007669"/>
    <property type="project" value="UniProtKB-SubCell"/>
</dbReference>
<dbReference type="PROSITE" id="PS50234">
    <property type="entry name" value="VWFA"/>
    <property type="match status" value="1"/>
</dbReference>
<evidence type="ECO:0000313" key="14">
    <source>
        <dbReference type="Proteomes" id="UP000076632"/>
    </source>
</evidence>
<dbReference type="SMART" id="SM00327">
    <property type="entry name" value="VWA"/>
    <property type="match status" value="1"/>
</dbReference>
<keyword evidence="9 10" id="KW-0539">Nucleus</keyword>
<dbReference type="PANTHER" id="PTHR48103:SF2">
    <property type="entry name" value="MIDASIN"/>
    <property type="match status" value="1"/>
</dbReference>
<name>A0A165G0W6_XYLHT</name>
<dbReference type="InterPro" id="IPR027417">
    <property type="entry name" value="P-loop_NTPase"/>
</dbReference>
<organism evidence="13 14">
    <name type="scientific">Xylona heveae (strain CBS 132557 / TC161)</name>
    <dbReference type="NCBI Taxonomy" id="1328760"/>
    <lineage>
        <taxon>Eukaryota</taxon>
        <taxon>Fungi</taxon>
        <taxon>Dikarya</taxon>
        <taxon>Ascomycota</taxon>
        <taxon>Pezizomycotina</taxon>
        <taxon>Xylonomycetes</taxon>
        <taxon>Xylonales</taxon>
        <taxon>Xylonaceae</taxon>
        <taxon>Xylona</taxon>
    </lineage>
</organism>
<feature type="compositionally biased region" description="Acidic residues" evidence="11">
    <location>
        <begin position="4240"/>
        <end position="4264"/>
    </location>
</feature>
<dbReference type="FunFam" id="3.40.50.300:FF:000142">
    <property type="entry name" value="Midasin"/>
    <property type="match status" value="1"/>
</dbReference>
<accession>A0A165G0W6</accession>
<evidence type="ECO:0000256" key="8">
    <source>
        <dbReference type="ARBA" id="ARBA00023186"/>
    </source>
</evidence>
<feature type="domain" description="VWFA" evidence="12">
    <location>
        <begin position="4752"/>
        <end position="4968"/>
    </location>
</feature>
<dbReference type="GO" id="GO:0030687">
    <property type="term" value="C:preribosome, large subunit precursor"/>
    <property type="evidence" value="ECO:0007669"/>
    <property type="project" value="TreeGrafter"/>
</dbReference>
<dbReference type="InterPro" id="IPR040848">
    <property type="entry name" value="AAA_lid_7"/>
</dbReference>
<feature type="compositionally biased region" description="Acidic residues" evidence="11">
    <location>
        <begin position="4577"/>
        <end position="4598"/>
    </location>
</feature>
<feature type="compositionally biased region" description="Basic and acidic residues" evidence="11">
    <location>
        <begin position="4084"/>
        <end position="4099"/>
    </location>
</feature>
<feature type="compositionally biased region" description="Basic and acidic residues" evidence="11">
    <location>
        <begin position="4524"/>
        <end position="4538"/>
    </location>
</feature>
<evidence type="ECO:0000256" key="5">
    <source>
        <dbReference type="ARBA" id="ARBA00022553"/>
    </source>
</evidence>
<dbReference type="Pfam" id="PF07728">
    <property type="entry name" value="AAA_5"/>
    <property type="match status" value="9"/>
</dbReference>